<name>A0AB39KMN6_9CAUL</name>
<feature type="transmembrane region" description="Helical" evidence="1">
    <location>
        <begin position="169"/>
        <end position="188"/>
    </location>
</feature>
<gene>
    <name evidence="3" type="ORF">ABOZ73_09610</name>
</gene>
<protein>
    <submittedName>
        <fullName evidence="3">CPBP family intramembrane glutamic endopeptidase</fullName>
        <ecNumber evidence="3">3.4.-.-</ecNumber>
    </submittedName>
</protein>
<evidence type="ECO:0000256" key="1">
    <source>
        <dbReference type="SAM" id="Phobius"/>
    </source>
</evidence>
<feature type="transmembrane region" description="Helical" evidence="1">
    <location>
        <begin position="67"/>
        <end position="84"/>
    </location>
</feature>
<feature type="transmembrane region" description="Helical" evidence="1">
    <location>
        <begin position="195"/>
        <end position="214"/>
    </location>
</feature>
<proteinExistence type="predicted"/>
<dbReference type="NCBIfam" id="NF047635">
    <property type="entry name" value="CPBP_Sphingo"/>
    <property type="match status" value="1"/>
</dbReference>
<feature type="transmembrane region" description="Helical" evidence="1">
    <location>
        <begin position="32"/>
        <end position="55"/>
    </location>
</feature>
<keyword evidence="1" id="KW-0472">Membrane</keyword>
<dbReference type="GO" id="GO:0004175">
    <property type="term" value="F:endopeptidase activity"/>
    <property type="evidence" value="ECO:0007669"/>
    <property type="project" value="UniProtKB-ARBA"/>
</dbReference>
<feature type="transmembrane region" description="Helical" evidence="1">
    <location>
        <begin position="104"/>
        <end position="123"/>
    </location>
</feature>
<dbReference type="Pfam" id="PF02517">
    <property type="entry name" value="Rce1-like"/>
    <property type="match status" value="1"/>
</dbReference>
<keyword evidence="1" id="KW-1133">Transmembrane helix</keyword>
<dbReference type="EC" id="3.4.-.-" evidence="3"/>
<dbReference type="RefSeq" id="WP_369057939.1">
    <property type="nucleotide sequence ID" value="NZ_CP158375.1"/>
</dbReference>
<dbReference type="AlphaFoldDB" id="A0AB39KMN6"/>
<dbReference type="GO" id="GO:0080120">
    <property type="term" value="P:CAAX-box protein maturation"/>
    <property type="evidence" value="ECO:0007669"/>
    <property type="project" value="UniProtKB-ARBA"/>
</dbReference>
<reference evidence="3" key="1">
    <citation type="submission" date="2024-06" db="EMBL/GenBank/DDBJ databases">
        <title>Caulobacter inopinatus, sp. nov.</title>
        <authorList>
            <person name="Donachie S.P."/>
        </authorList>
    </citation>
    <scope>NUCLEOTIDE SEQUENCE</scope>
    <source>
        <strain evidence="3">73W</strain>
    </source>
</reference>
<sequence>MNSLIAIAGVLGLLLAAGGVIGLLRPSQFRPLWLFTAAGLVLLADFLLTRGYGLLPNLIPGERNWQGMILALATVLAVASTPAFGWRASYLTPVQAPGSLKPALLVSALYMGFFLALALAFPNGPTLAEDLAFQLTMPGLMEEAFYRGVLLVALGRAFTGRLNLLGVDWSWGAILSCALFGLAHAFGFSRGAFSFDPLTMALTAMPSLIAAWLVLRTRSILLPIVLHNFGNAIMLLV</sequence>
<accession>A0AB39KMN6</accession>
<organism evidence="3">
    <name type="scientific">Caulobacter sp. 73W</name>
    <dbReference type="NCBI Taxonomy" id="3161137"/>
    <lineage>
        <taxon>Bacteria</taxon>
        <taxon>Pseudomonadati</taxon>
        <taxon>Pseudomonadota</taxon>
        <taxon>Alphaproteobacteria</taxon>
        <taxon>Caulobacterales</taxon>
        <taxon>Caulobacteraceae</taxon>
        <taxon>Caulobacter</taxon>
    </lineage>
</organism>
<evidence type="ECO:0000259" key="2">
    <source>
        <dbReference type="Pfam" id="PF02517"/>
    </source>
</evidence>
<keyword evidence="1" id="KW-0812">Transmembrane</keyword>
<feature type="domain" description="CAAX prenyl protease 2/Lysostaphin resistance protein A-like" evidence="2">
    <location>
        <begin position="131"/>
        <end position="232"/>
    </location>
</feature>
<keyword evidence="3" id="KW-0378">Hydrolase</keyword>
<dbReference type="EMBL" id="CP158375">
    <property type="protein sequence ID" value="XDO95086.1"/>
    <property type="molecule type" value="Genomic_DNA"/>
</dbReference>
<dbReference type="InterPro" id="IPR003675">
    <property type="entry name" value="Rce1/LyrA-like_dom"/>
</dbReference>
<evidence type="ECO:0000313" key="3">
    <source>
        <dbReference type="EMBL" id="XDO95086.1"/>
    </source>
</evidence>